<evidence type="ECO:0000313" key="2">
    <source>
        <dbReference type="EMBL" id="CAA0400569.1"/>
    </source>
</evidence>
<protein>
    <submittedName>
        <fullName evidence="3">Uncharacterized protein</fullName>
    </submittedName>
</protein>
<name>A0A654FY41_ARATH</name>
<proteinExistence type="predicted"/>
<dbReference type="AlphaFoldDB" id="A0A654FY41"/>
<dbReference type="EMBL" id="CACSHJ010000096">
    <property type="protein sequence ID" value="CAA0400569.1"/>
    <property type="molecule type" value="Genomic_DNA"/>
</dbReference>
<dbReference type="EMBL" id="CACRSJ010000110">
    <property type="protein sequence ID" value="VYS65821.1"/>
    <property type="molecule type" value="Genomic_DNA"/>
</dbReference>
<dbReference type="GeneID" id="6240327"/>
<evidence type="ECO:0000313" key="5">
    <source>
        <dbReference type="Proteomes" id="UP000434276"/>
    </source>
</evidence>
<dbReference type="Araport" id="AT5G04238"/>
<accession>A0A654FY41</accession>
<sequence length="64" mass="7265">MPVSKMYLPGFFKSGPNQHNEILRNGTINNGKSSGIFMRRRNDMNCAVAQRRRNGGEAKREKVV</sequence>
<evidence type="ECO:0000313" key="4">
    <source>
        <dbReference type="Proteomes" id="UP000426265"/>
    </source>
</evidence>
<dbReference type="iPTMnet" id="A0A654FY41"/>
<dbReference type="RefSeq" id="NP_001119167.1">
    <property type="nucleotide sequence ID" value="NM_001125695.1"/>
</dbReference>
<evidence type="ECO:0000313" key="3">
    <source>
        <dbReference type="EMBL" id="VYS65821.1"/>
    </source>
</evidence>
<evidence type="ECO:0000313" key="1">
    <source>
        <dbReference type="Araport" id="AT5G04238"/>
    </source>
</evidence>
<gene>
    <name evidence="1" type="ordered locus">At5g04238</name>
    <name evidence="3" type="ORF">AN1_LOCUS21227</name>
    <name evidence="2" type="ORF">C24_LOCUS21124</name>
</gene>
<organism evidence="3 4">
    <name type="scientific">Arabidopsis thaliana</name>
    <name type="common">Mouse-ear cress</name>
    <dbReference type="NCBI Taxonomy" id="3702"/>
    <lineage>
        <taxon>Eukaryota</taxon>
        <taxon>Viridiplantae</taxon>
        <taxon>Streptophyta</taxon>
        <taxon>Embryophyta</taxon>
        <taxon>Tracheophyta</taxon>
        <taxon>Spermatophyta</taxon>
        <taxon>Magnoliopsida</taxon>
        <taxon>eudicotyledons</taxon>
        <taxon>Gunneridae</taxon>
        <taxon>Pentapetalae</taxon>
        <taxon>rosids</taxon>
        <taxon>malvids</taxon>
        <taxon>Brassicales</taxon>
        <taxon>Brassicaceae</taxon>
        <taxon>Camelineae</taxon>
        <taxon>Arabidopsis</taxon>
    </lineage>
</organism>
<dbReference type="KEGG" id="ath:AT5G04238"/>
<dbReference type="Proteomes" id="UP000434276">
    <property type="component" value="Unassembled WGS sequence"/>
</dbReference>
<dbReference type="OrthoDB" id="10270616at2759"/>
<reference evidence="3 4" key="1">
    <citation type="submission" date="2019-11" db="EMBL/GenBank/DDBJ databases">
        <authorList>
            <person name="Jiao W.-B."/>
            <person name="Schneeberger K."/>
        </authorList>
    </citation>
    <scope>NUCLEOTIDE SEQUENCE [LARGE SCALE GENOMIC DNA]</scope>
    <source>
        <strain evidence="4">cv. An-1</strain>
        <strain evidence="5">cv. C24</strain>
    </source>
</reference>
<dbReference type="Proteomes" id="UP000426265">
    <property type="component" value="Unassembled WGS sequence"/>
</dbReference>